<feature type="compositionally biased region" description="Basic residues" evidence="5">
    <location>
        <begin position="714"/>
        <end position="727"/>
    </location>
</feature>
<comment type="subcellular location">
    <subcellularLocation>
        <location evidence="1">Nucleus</location>
    </subcellularLocation>
</comment>
<accession>A0A367KIG8</accession>
<organism evidence="7 8">
    <name type="scientific">Rhizopus stolonifer</name>
    <name type="common">Rhizopus nigricans</name>
    <dbReference type="NCBI Taxonomy" id="4846"/>
    <lineage>
        <taxon>Eukaryota</taxon>
        <taxon>Fungi</taxon>
        <taxon>Fungi incertae sedis</taxon>
        <taxon>Mucoromycota</taxon>
        <taxon>Mucoromycotina</taxon>
        <taxon>Mucoromycetes</taxon>
        <taxon>Mucorales</taxon>
        <taxon>Mucorineae</taxon>
        <taxon>Rhizopodaceae</taxon>
        <taxon>Rhizopus</taxon>
    </lineage>
</organism>
<dbReference type="EMBL" id="PJQM01001594">
    <property type="protein sequence ID" value="RCI01959.1"/>
    <property type="molecule type" value="Genomic_DNA"/>
</dbReference>
<feature type="compositionally biased region" description="Low complexity" evidence="5">
    <location>
        <begin position="343"/>
        <end position="361"/>
    </location>
</feature>
<name>A0A367KIG8_RHIST</name>
<dbReference type="Pfam" id="PF16755">
    <property type="entry name" value="Beta-prop_NUP159_NUP214"/>
    <property type="match status" value="1"/>
</dbReference>
<protein>
    <recommendedName>
        <fullName evidence="6">Nucleoporin Nup159/Nup146 N-terminal domain-containing protein</fullName>
    </recommendedName>
</protein>
<sequence>PVKEGGIKFLVLSHDERQLIVGVTKGLLLIYHISDIVKERENTLAIRSISLDSEIISVHPNPEVYPDLVSVCVHNNGCKLVQITTGKIIHTIPYATSASWSPKGKQIVCGNKEGGIRAFDISGTVKDDIPAPQMANNLEVRALLWVENHIFLAIYGSTESPDAEHYPYIINRKALDENEKYQPLGEITPIYNSENADNQFYLSLIRDFGTDAKTMVIVANAIASDFAVIGQNANGTWQTWDFEEGRIPSLPLSENNLEDTFPVGIAVDFSASKNLPPFDASESDTPVPPMPIFLFLTNEGRICTYHIYCNSLAKNSERYSGMVNAEDVFSIQPPSDEPTDFTQMPSAPTPSSQQPSQPSQPVVGAFGAALNNSNKTPAFGNLANTKLPSFSGMRTTVPSIKPNTSAFGATQFQQPVFGAGGFGNAGAGVAQTSSFAALAKTSTQTSAGGGTFGNPPAFGSAFTTGNTPTFGSASTVGNTPTFGNVAAVGKIPPPAFGNAAITQQNPFGHFKSPTLGSAQQNPFGSFKNPALGNASTQQPAFGDVKKSAFTASSKFEDNQKEVPLATSAFASLNVKSPNVTHQTTPPTSSKYATHPTTEEIRNVSQPEPLSIESLSIDRGKENETTKQALVDDVQHEEKSREIHEPEHDLYVEEEKSEELTEDEQPYELDGLSDEEYDKEEYLEESDHLSEELSEEDFSNEYQSDGSEPLVTKQRSIKAKRKGKKMTKKRQEEETRLRQEEEEEEMRKRQAEEETRKRQAEEEMRKRQAEEEMRKRQAEEEMRKRQAEEGKEIVVQQEPCIDVTDKTVEYKQWKFKRPTRTEVIPRFAELPKAAEEKPMSPRVLTAEHDISKKFENTYFETQDSIEATSKVLSDIQKDIDFHHVENSSLKQEEYLNSSQYNWRRGDTDSISNILIKLNRSIPEAKHETKALRTSVDRLSESIQNLVEQAEKLNGLSPEDTNNVQVKFKTEDLDDIKNIRMSVQYEELLKIAEAKTDSFESTISKYENRLKELKKKLVIVSVPNKPEKKLTTYTLRRTVRDCALSIRSAKSQIESLENALHQIHQKVKRYQDDGSQNLVKEDALSDKILEDQLQRQSLFSELFSSSKERIPLSSTYF</sequence>
<reference evidence="7 8" key="1">
    <citation type="journal article" date="2018" name="G3 (Bethesda)">
        <title>Phylogenetic and Phylogenomic Definition of Rhizopus Species.</title>
        <authorList>
            <person name="Gryganskyi A.P."/>
            <person name="Golan J."/>
            <person name="Dolatabadi S."/>
            <person name="Mondo S."/>
            <person name="Robb S."/>
            <person name="Idnurm A."/>
            <person name="Muszewska A."/>
            <person name="Steczkiewicz K."/>
            <person name="Masonjones S."/>
            <person name="Liao H.L."/>
            <person name="Gajdeczka M.T."/>
            <person name="Anike F."/>
            <person name="Vuek A."/>
            <person name="Anishchenko I.M."/>
            <person name="Voigt K."/>
            <person name="de Hoog G.S."/>
            <person name="Smith M.E."/>
            <person name="Heitman J."/>
            <person name="Vilgalys R."/>
            <person name="Stajich J.E."/>
        </authorList>
    </citation>
    <scope>NUCLEOTIDE SEQUENCE [LARGE SCALE GENOMIC DNA]</scope>
    <source>
        <strain evidence="7 8">LSU 92-RS-03</strain>
    </source>
</reference>
<dbReference type="InterPro" id="IPR015943">
    <property type="entry name" value="WD40/YVTN_repeat-like_dom_sf"/>
</dbReference>
<dbReference type="CDD" id="cd22249">
    <property type="entry name" value="UDM1_RNF168_RNF169-like"/>
    <property type="match status" value="1"/>
</dbReference>
<dbReference type="SUPFAM" id="SSF117289">
    <property type="entry name" value="Nucleoporin domain"/>
    <property type="match status" value="1"/>
</dbReference>
<dbReference type="Gene3D" id="2.130.10.10">
    <property type="entry name" value="YVTN repeat-like/Quinoprotein amine dehydrogenase"/>
    <property type="match status" value="1"/>
</dbReference>
<feature type="compositionally biased region" description="Acidic residues" evidence="5">
    <location>
        <begin position="654"/>
        <end position="683"/>
    </location>
</feature>
<feature type="non-terminal residue" evidence="7">
    <location>
        <position position="1"/>
    </location>
</feature>
<evidence type="ECO:0000313" key="8">
    <source>
        <dbReference type="Proteomes" id="UP000253551"/>
    </source>
</evidence>
<evidence type="ECO:0000256" key="3">
    <source>
        <dbReference type="ARBA" id="ARBA00023242"/>
    </source>
</evidence>
<dbReference type="OrthoDB" id="248320at2759"/>
<dbReference type="AlphaFoldDB" id="A0A367KIG8"/>
<feature type="compositionally biased region" description="Polar residues" evidence="5">
    <location>
        <begin position="576"/>
        <end position="595"/>
    </location>
</feature>
<feature type="region of interest" description="Disordered" evidence="5">
    <location>
        <begin position="329"/>
        <end position="364"/>
    </location>
</feature>
<dbReference type="STRING" id="4846.A0A367KIG8"/>
<proteinExistence type="predicted"/>
<feature type="compositionally biased region" description="Basic and acidic residues" evidence="5">
    <location>
        <begin position="632"/>
        <end position="653"/>
    </location>
</feature>
<evidence type="ECO:0000256" key="2">
    <source>
        <dbReference type="ARBA" id="ARBA00022448"/>
    </source>
</evidence>
<keyword evidence="2" id="KW-0813">Transport</keyword>
<dbReference type="InterPro" id="IPR037665">
    <property type="entry name" value="Nucleoporin_S59-like"/>
</dbReference>
<feature type="coiled-coil region" evidence="4">
    <location>
        <begin position="987"/>
        <end position="1014"/>
    </location>
</feature>
<feature type="compositionally biased region" description="Basic and acidic residues" evidence="5">
    <location>
        <begin position="615"/>
        <end position="624"/>
    </location>
</feature>
<evidence type="ECO:0000313" key="7">
    <source>
        <dbReference type="EMBL" id="RCI01959.1"/>
    </source>
</evidence>
<keyword evidence="8" id="KW-1185">Reference proteome</keyword>
<feature type="domain" description="Nucleoporin Nup159/Nup146 N-terminal" evidence="6">
    <location>
        <begin position="8"/>
        <end position="301"/>
    </location>
</feature>
<feature type="compositionally biased region" description="Basic and acidic residues" evidence="5">
    <location>
        <begin position="728"/>
        <end position="790"/>
    </location>
</feature>
<evidence type="ECO:0000259" key="6">
    <source>
        <dbReference type="Pfam" id="PF16755"/>
    </source>
</evidence>
<dbReference type="Proteomes" id="UP000253551">
    <property type="component" value="Unassembled WGS sequence"/>
</dbReference>
<evidence type="ECO:0000256" key="5">
    <source>
        <dbReference type="SAM" id="MobiDB-lite"/>
    </source>
</evidence>
<evidence type="ECO:0000256" key="1">
    <source>
        <dbReference type="ARBA" id="ARBA00004123"/>
    </source>
</evidence>
<dbReference type="GO" id="GO:0005643">
    <property type="term" value="C:nuclear pore"/>
    <property type="evidence" value="ECO:0007669"/>
    <property type="project" value="InterPro"/>
</dbReference>
<evidence type="ECO:0000256" key="4">
    <source>
        <dbReference type="SAM" id="Coils"/>
    </source>
</evidence>
<dbReference type="PANTHER" id="PTHR23198:SF6">
    <property type="entry name" value="NUCLEAR PORE COMPLEX PROTEIN NUP98-NUP96"/>
    <property type="match status" value="1"/>
</dbReference>
<dbReference type="PANTHER" id="PTHR23198">
    <property type="entry name" value="NUCLEOPORIN"/>
    <property type="match status" value="1"/>
</dbReference>
<keyword evidence="3" id="KW-0539">Nucleus</keyword>
<gene>
    <name evidence="7" type="ORF">CU098_008494</name>
</gene>
<keyword evidence="4" id="KW-0175">Coiled coil</keyword>
<feature type="region of interest" description="Disordered" evidence="5">
    <location>
        <begin position="576"/>
        <end position="790"/>
    </location>
</feature>
<feature type="coiled-coil region" evidence="4">
    <location>
        <begin position="1044"/>
        <end position="1071"/>
    </location>
</feature>
<dbReference type="InterPro" id="IPR039462">
    <property type="entry name" value="Nup159/Nup146_N"/>
</dbReference>
<comment type="caution">
    <text evidence="7">The sequence shown here is derived from an EMBL/GenBank/DDBJ whole genome shotgun (WGS) entry which is preliminary data.</text>
</comment>